<dbReference type="EMBL" id="JAUKUA010000004">
    <property type="protein sequence ID" value="KAK0715203.1"/>
    <property type="molecule type" value="Genomic_DNA"/>
</dbReference>
<evidence type="ECO:0000256" key="1">
    <source>
        <dbReference type="SAM" id="Phobius"/>
    </source>
</evidence>
<accession>A0AA40DXE2</accession>
<feature type="transmembrane region" description="Helical" evidence="1">
    <location>
        <begin position="48"/>
        <end position="66"/>
    </location>
</feature>
<reference evidence="2" key="1">
    <citation type="submission" date="2023-06" db="EMBL/GenBank/DDBJ databases">
        <title>Genome-scale phylogeny and comparative genomics of the fungal order Sordariales.</title>
        <authorList>
            <consortium name="Lawrence Berkeley National Laboratory"/>
            <person name="Hensen N."/>
            <person name="Bonometti L."/>
            <person name="Westerberg I."/>
            <person name="Brannstrom I.O."/>
            <person name="Guillou S."/>
            <person name="Cros-Aarteil S."/>
            <person name="Calhoun S."/>
            <person name="Haridas S."/>
            <person name="Kuo A."/>
            <person name="Mondo S."/>
            <person name="Pangilinan J."/>
            <person name="Riley R."/>
            <person name="Labutti K."/>
            <person name="Andreopoulos B."/>
            <person name="Lipzen A."/>
            <person name="Chen C."/>
            <person name="Yanf M."/>
            <person name="Daum C."/>
            <person name="Ng V."/>
            <person name="Clum A."/>
            <person name="Steindorff A."/>
            <person name="Ohm R."/>
            <person name="Martin F."/>
            <person name="Silar P."/>
            <person name="Natvig D."/>
            <person name="Lalanne C."/>
            <person name="Gautier V."/>
            <person name="Ament-Velasquez S.L."/>
            <person name="Kruys A."/>
            <person name="Hutchinson M.I."/>
            <person name="Powell A.J."/>
            <person name="Barry K."/>
            <person name="Miller A.N."/>
            <person name="Grigoriev I.V."/>
            <person name="Debuchy R."/>
            <person name="Gladieux P."/>
            <person name="Thoren M.H."/>
            <person name="Johannesson H."/>
        </authorList>
    </citation>
    <scope>NUCLEOTIDE SEQUENCE</scope>
    <source>
        <strain evidence="2">SMH4607-1</strain>
    </source>
</reference>
<evidence type="ECO:0000313" key="3">
    <source>
        <dbReference type="Proteomes" id="UP001172102"/>
    </source>
</evidence>
<protein>
    <submittedName>
        <fullName evidence="2">Uncharacterized protein</fullName>
    </submittedName>
</protein>
<keyword evidence="1" id="KW-1133">Transmembrane helix</keyword>
<comment type="caution">
    <text evidence="2">The sequence shown here is derived from an EMBL/GenBank/DDBJ whole genome shotgun (WGS) entry which is preliminary data.</text>
</comment>
<dbReference type="AlphaFoldDB" id="A0AA40DXE2"/>
<keyword evidence="3" id="KW-1185">Reference proteome</keyword>
<sequence>MPGFLTEVVAPSFWYFTGMNKCICAVDNTANRTSLILYNPDKARRLKLGVGIAIGIINVSVFIVWIPARLQISQDYIEANNIWDRIEKFIFLIIDLIWNAYFM</sequence>
<dbReference type="PANTHER" id="PTHR35179">
    <property type="entry name" value="PROTEIN CBG02620"/>
    <property type="match status" value="1"/>
</dbReference>
<name>A0AA40DXE2_9PEZI</name>
<dbReference type="PANTHER" id="PTHR35179:SF1">
    <property type="entry name" value="INTEGRAL MEMBRANE PROTEIN"/>
    <property type="match status" value="1"/>
</dbReference>
<keyword evidence="1" id="KW-0472">Membrane</keyword>
<organism evidence="2 3">
    <name type="scientific">Lasiosphaeris hirsuta</name>
    <dbReference type="NCBI Taxonomy" id="260670"/>
    <lineage>
        <taxon>Eukaryota</taxon>
        <taxon>Fungi</taxon>
        <taxon>Dikarya</taxon>
        <taxon>Ascomycota</taxon>
        <taxon>Pezizomycotina</taxon>
        <taxon>Sordariomycetes</taxon>
        <taxon>Sordariomycetidae</taxon>
        <taxon>Sordariales</taxon>
        <taxon>Lasiosphaeriaceae</taxon>
        <taxon>Lasiosphaeris</taxon>
    </lineage>
</organism>
<dbReference type="Proteomes" id="UP001172102">
    <property type="component" value="Unassembled WGS sequence"/>
</dbReference>
<keyword evidence="1" id="KW-0812">Transmembrane</keyword>
<gene>
    <name evidence="2" type="ORF">B0H67DRAFT_644983</name>
</gene>
<proteinExistence type="predicted"/>
<evidence type="ECO:0000313" key="2">
    <source>
        <dbReference type="EMBL" id="KAK0715203.1"/>
    </source>
</evidence>